<dbReference type="SUPFAM" id="SSF159270">
    <property type="entry name" value="YmcC-like"/>
    <property type="match status" value="1"/>
</dbReference>
<organism evidence="1 2">
    <name type="scientific">Sinimarinibacterium flocculans</name>
    <dbReference type="NCBI Taxonomy" id="985250"/>
    <lineage>
        <taxon>Bacteria</taxon>
        <taxon>Pseudomonadati</taxon>
        <taxon>Pseudomonadota</taxon>
        <taxon>Gammaproteobacteria</taxon>
        <taxon>Nevskiales</taxon>
        <taxon>Nevskiaceae</taxon>
        <taxon>Sinimarinibacterium</taxon>
    </lineage>
</organism>
<dbReference type="Proteomes" id="UP000248330">
    <property type="component" value="Unassembled WGS sequence"/>
</dbReference>
<protein>
    <submittedName>
        <fullName evidence="1">Group 4 capsule polysaccharide lipoprotein GfcB/YjbF</fullName>
    </submittedName>
</protein>
<keyword evidence="1" id="KW-0449">Lipoprotein</keyword>
<accession>A0A318ECQ6</accession>
<reference evidence="1 2" key="1">
    <citation type="submission" date="2018-04" db="EMBL/GenBank/DDBJ databases">
        <title>Genomic Encyclopedia of Type Strains, Phase IV (KMG-IV): sequencing the most valuable type-strain genomes for metagenomic binning, comparative biology and taxonomic classification.</title>
        <authorList>
            <person name="Goeker M."/>
        </authorList>
    </citation>
    <scope>NUCLEOTIDE SEQUENCE [LARGE SCALE GENOMIC DNA]</scope>
    <source>
        <strain evidence="1 2">DSM 104150</strain>
    </source>
</reference>
<dbReference type="InterPro" id="IPR021308">
    <property type="entry name" value="GfcB"/>
</dbReference>
<dbReference type="EMBL" id="QICN01000005">
    <property type="protein sequence ID" value="PXV67782.1"/>
    <property type="molecule type" value="Genomic_DNA"/>
</dbReference>
<evidence type="ECO:0000313" key="2">
    <source>
        <dbReference type="Proteomes" id="UP000248330"/>
    </source>
</evidence>
<keyword evidence="2" id="KW-1185">Reference proteome</keyword>
<gene>
    <name evidence="1" type="ORF">C8D93_105139</name>
</gene>
<dbReference type="PROSITE" id="PS51257">
    <property type="entry name" value="PROKAR_LIPOPROTEIN"/>
    <property type="match status" value="1"/>
</dbReference>
<comment type="caution">
    <text evidence="1">The sequence shown here is derived from an EMBL/GenBank/DDBJ whole genome shotgun (WGS) entry which is preliminary data.</text>
</comment>
<dbReference type="Gene3D" id="2.40.360.10">
    <property type="entry name" value="YmcC-like"/>
    <property type="match status" value="1"/>
</dbReference>
<dbReference type="InterPro" id="IPR023373">
    <property type="entry name" value="YmcC_sf"/>
</dbReference>
<name>A0A318ECQ6_9GAMM</name>
<sequence>MNAERSVGVQSHGSRAWLLAVTLVGILLSGCNALVGTSGLVDAARDVFSDDISPEIREQLRGLRDIPYAQLYVRFAGTEEAVFLLAEQKLPGGQDLWIGSGGVKLAMQGPHVRFTDGMVIDIIESESVRDGAVWAFLQGETDEIQPYDPSVVWIKTSESREWIEQRAVAEQVQEVIYQGFAYTGPAIKISERVQVTGQRGEFRRLYWIEPRTRSLLRMSTQIGTDSRPIVLEWVRTPDRRDSR</sequence>
<dbReference type="Pfam" id="PF11102">
    <property type="entry name" value="YjbF"/>
    <property type="match status" value="1"/>
</dbReference>
<dbReference type="AlphaFoldDB" id="A0A318ECQ6"/>
<dbReference type="RefSeq" id="WP_170123996.1">
    <property type="nucleotide sequence ID" value="NZ_CAKZQT010000001.1"/>
</dbReference>
<evidence type="ECO:0000313" key="1">
    <source>
        <dbReference type="EMBL" id="PXV67782.1"/>
    </source>
</evidence>
<proteinExistence type="predicted"/>